<dbReference type="Proteomes" id="UP000677228">
    <property type="component" value="Unassembled WGS sequence"/>
</dbReference>
<evidence type="ECO:0000259" key="2">
    <source>
        <dbReference type="Pfam" id="PF01926"/>
    </source>
</evidence>
<reference evidence="3" key="1">
    <citation type="submission" date="2021-02" db="EMBL/GenBank/DDBJ databases">
        <authorList>
            <person name="Nowell W R."/>
        </authorList>
    </citation>
    <scope>NUCLEOTIDE SEQUENCE</scope>
</reference>
<dbReference type="InterPro" id="IPR027417">
    <property type="entry name" value="P-loop_NTPase"/>
</dbReference>
<evidence type="ECO:0000313" key="4">
    <source>
        <dbReference type="EMBL" id="CAF4165389.1"/>
    </source>
</evidence>
<feature type="domain" description="G" evidence="2">
    <location>
        <begin position="212"/>
        <end position="314"/>
    </location>
</feature>
<sequence>MTTLSPRKEFPGNVNEICRVVNQNGDSLEAALRKEVANYEQHEKLLEGFEKKIADRRHLSAENAELRQQLSQYKDLSDENAVLRSELTRQRSLSERKATVTEQTVKGSQESQYKLICPDMVSETHHPENMKSKQVVPQNAQETGEDVALRAEIARYREQHGELLERYEKLIEEMKKKIDSFEDLAEHDKESMKILIELAPLTPPLPLKGNNIGLFGSTFTGKSTMLNALLDQNVAPTGVGEITTEIKAYQGSTFTLWDIPGRNDELSYLSMEYISFFKGLTRRLILIQATVKENSSMMKLLDELGLDYDIVFNKFDKVDEEERTEVQKQIRSEIQLIGLKQVKNVFFVSAKHPKMFSDRMTMVHHLNTHST</sequence>
<dbReference type="GO" id="GO:0005739">
    <property type="term" value="C:mitochondrion"/>
    <property type="evidence" value="ECO:0007669"/>
    <property type="project" value="TreeGrafter"/>
</dbReference>
<protein>
    <recommendedName>
        <fullName evidence="2">G domain-containing protein</fullName>
    </recommendedName>
</protein>
<dbReference type="GO" id="GO:0005525">
    <property type="term" value="F:GTP binding"/>
    <property type="evidence" value="ECO:0007669"/>
    <property type="project" value="InterPro"/>
</dbReference>
<organism evidence="3 5">
    <name type="scientific">Didymodactylos carnosus</name>
    <dbReference type="NCBI Taxonomy" id="1234261"/>
    <lineage>
        <taxon>Eukaryota</taxon>
        <taxon>Metazoa</taxon>
        <taxon>Spiralia</taxon>
        <taxon>Gnathifera</taxon>
        <taxon>Rotifera</taxon>
        <taxon>Eurotatoria</taxon>
        <taxon>Bdelloidea</taxon>
        <taxon>Philodinida</taxon>
        <taxon>Philodinidae</taxon>
        <taxon>Didymodactylos</taxon>
    </lineage>
</organism>
<evidence type="ECO:0000256" key="1">
    <source>
        <dbReference type="SAM" id="Coils"/>
    </source>
</evidence>
<dbReference type="PANTHER" id="PTHR46498:SF1">
    <property type="entry name" value="GTP-BINDING PROTEIN 8"/>
    <property type="match status" value="1"/>
</dbReference>
<name>A0A8S2EZT9_9BILA</name>
<dbReference type="InterPro" id="IPR052279">
    <property type="entry name" value="EngB_GTPase"/>
</dbReference>
<evidence type="ECO:0000313" key="5">
    <source>
        <dbReference type="Proteomes" id="UP000677228"/>
    </source>
</evidence>
<accession>A0A8S2EZT9</accession>
<dbReference type="AlphaFoldDB" id="A0A8S2EZT9"/>
<feature type="coiled-coil region" evidence="1">
    <location>
        <begin position="153"/>
        <end position="191"/>
    </location>
</feature>
<dbReference type="InterPro" id="IPR006073">
    <property type="entry name" value="GTP-bd"/>
</dbReference>
<keyword evidence="1" id="KW-0175">Coiled coil</keyword>
<dbReference type="PANTHER" id="PTHR46498">
    <property type="entry name" value="GTP-BINDING PROTEIN 8"/>
    <property type="match status" value="1"/>
</dbReference>
<dbReference type="Gene3D" id="3.40.50.300">
    <property type="entry name" value="P-loop containing nucleotide triphosphate hydrolases"/>
    <property type="match status" value="1"/>
</dbReference>
<feature type="coiled-coil region" evidence="1">
    <location>
        <begin position="32"/>
        <end position="86"/>
    </location>
</feature>
<gene>
    <name evidence="3" type="ORF">OVA965_LOCUS30981</name>
    <name evidence="4" type="ORF">TMI583_LOCUS31795</name>
</gene>
<dbReference type="Pfam" id="PF01926">
    <property type="entry name" value="MMR_HSR1"/>
    <property type="match status" value="1"/>
</dbReference>
<dbReference type="CDD" id="cd00882">
    <property type="entry name" value="Ras_like_GTPase"/>
    <property type="match status" value="1"/>
</dbReference>
<proteinExistence type="predicted"/>
<dbReference type="EMBL" id="CAJNOK010022911">
    <property type="protein sequence ID" value="CAF1355096.1"/>
    <property type="molecule type" value="Genomic_DNA"/>
</dbReference>
<dbReference type="SUPFAM" id="SSF52540">
    <property type="entry name" value="P-loop containing nucleoside triphosphate hydrolases"/>
    <property type="match status" value="1"/>
</dbReference>
<comment type="caution">
    <text evidence="3">The sequence shown here is derived from an EMBL/GenBank/DDBJ whole genome shotgun (WGS) entry which is preliminary data.</text>
</comment>
<dbReference type="EMBL" id="CAJOBA010044554">
    <property type="protein sequence ID" value="CAF4165389.1"/>
    <property type="molecule type" value="Genomic_DNA"/>
</dbReference>
<evidence type="ECO:0000313" key="3">
    <source>
        <dbReference type="EMBL" id="CAF1355096.1"/>
    </source>
</evidence>
<dbReference type="Proteomes" id="UP000682733">
    <property type="component" value="Unassembled WGS sequence"/>
</dbReference>